<reference evidence="1" key="1">
    <citation type="submission" date="2023-07" db="EMBL/GenBank/DDBJ databases">
        <authorList>
            <person name="Pelsma A.J. K."/>
        </authorList>
    </citation>
    <scope>NUCLEOTIDE SEQUENCE</scope>
</reference>
<dbReference type="AlphaFoldDB" id="A0AA48M3M7"/>
<sequence>MPTLNNFLSCYHSPARNLPAGYDTVASFAAKHSPAALRLYADQRPDAVMLGELFADDEAQLRELSAMLGLPVVMVPASEAYRAAGVDLQPAFQVGLIYGVLHHAV</sequence>
<evidence type="ECO:0000313" key="1">
    <source>
        <dbReference type="EMBL" id="CAJ0877735.1"/>
    </source>
</evidence>
<protein>
    <submittedName>
        <fullName evidence="1">Uncharacterized protein</fullName>
    </submittedName>
</protein>
<gene>
    <name evidence="1" type="ORF">AMST5_02905</name>
</gene>
<proteinExistence type="predicted"/>
<accession>A0AA48M3M7</accession>
<dbReference type="EMBL" id="OY288114">
    <property type="protein sequence ID" value="CAJ0877735.1"/>
    <property type="molecule type" value="Genomic_DNA"/>
</dbReference>
<name>A0AA48M3M7_9ZZZZ</name>
<organism evidence="1">
    <name type="scientific">freshwater sediment metagenome</name>
    <dbReference type="NCBI Taxonomy" id="556182"/>
    <lineage>
        <taxon>unclassified sequences</taxon>
        <taxon>metagenomes</taxon>
        <taxon>ecological metagenomes</taxon>
    </lineage>
</organism>